<feature type="region of interest" description="Disordered" evidence="1">
    <location>
        <begin position="159"/>
        <end position="200"/>
    </location>
</feature>
<feature type="compositionally biased region" description="Low complexity" evidence="1">
    <location>
        <begin position="2725"/>
        <end position="2744"/>
    </location>
</feature>
<feature type="compositionally biased region" description="Low complexity" evidence="1">
    <location>
        <begin position="552"/>
        <end position="561"/>
    </location>
</feature>
<feature type="compositionally biased region" description="Low complexity" evidence="1">
    <location>
        <begin position="1883"/>
        <end position="1893"/>
    </location>
</feature>
<sequence length="4180" mass="455118">MQEGTNSLRKLRRDWWKTKLCTACVSPLGRFLSRGGICPQCGLRVCKNCRSELESGAWVCVLCSNGMPSDDLAKTTKSLGRDSRSIRRSWTISNPQRAQTNSPILKSYTVLYPEDGELTDGIGSSGDVLEGGECSASAGHLSRAEDTCGNMNDNGRKLHFFGGSDQGINSSNKGGQHGSINHKKNYQVNNSGSRTNNDECVNGLSTTRQFHSLPRMIGASGGLSLFATSSSSSPSAKARALGLNSNNKVGKRSFNPEFDKENIKRHRSFQTTLHPYSPPQLNPPSPAASINFIEETFWDYYDYEIENSSDPSSTPRNPRKTTGTTTVLPLPQTERKISTNSNPTPSTKSKPLRNFRSQSAEGSCRPSTLVAFRTDSNRSSCERSLGETMDYDCSLKTNQFSSLSDTEINETSSKDHRGNINSPYSTSASGYRRHSNIETSPRSTHHYATISSTTNPYLPASEYVYRRRHDEMMLSEAPPKPERKYRNSKRSVSLNAYDGRRLFSPLRTYCVLMKENIEPGDQQNVEDSRNPNINIASGSSSLNNPGRESSKSKSNLENSAAATPTSSAIHKSSTPISMSFSTTTPSSSSPHKFNSLPRERFIRIEREDGDGNASMNIEKYSSLKYPSKKSEVLLGKSHQHHLHPQQHQQISGSSREKNVTRVPIFKDDNEHDRFSSSRNFPSISSSSTAFPAKNKIERSQSYKEISSSRPYPYYHHYHPQNNSEITSKNMQPQSIQFATSNNAGSASATASENIRYRFPDKSSSTADLNFMPSGTSTLPNFRTRTSGNKGQNVSVSASVWNEKKDQTTNSNSRPNHFFQSDFGDDESDVVIENFIKTHSSNSNSNTLPKRKYPPSTTHISNSNTPQRDKEYSYGEQEHTSMKSNLKSSFQQDSLGDNYLRQCSTFPRGGVRTRSSKHEEVDTFATSPQAQPLSSALSPKQTETLPKPYKNRNPIHNHSFDFPKGYSNVEKIDVFFQPSSSSSSSPPTASGTQFDVPKQSNQLTASERLVPIKMMAGPGSSATLPHPYIRRNKQMTVAPPLEKSPVDQGPFPITSPGNPPDESGPSISQVEMEIERDIFYQKTRSLDRVRPSSKSKLKSVLSIGKSSNGGVSADQSNAHQSHHYPMEIDYSDSQPYFNKGRRDESLFAIDQVDRNYANGRSNSSNIISNGNSSKSIHATGNSASDQLLLEPQQIHSAPIPSPRLKRKGKLPTQPITTGSSSISSSSNTLCSPKINGDEMSSSSSNIHSTSKLGGIGTNYGSKKLSSTSSSGRLVNEPDHYHQHQTTSTSSSIRNDLDILRKTNGGGSGGSSGASNPISLGNTSLNASRSSSTLPNSSSKLSLVKETSIHADNKNHHHQHQHYQTVSIGMSNSGDGIQSEKSSVTNYISQPSTTSATPNYSNSDGPGVNFMISNSQSPGMSTSSATAQFNSMQQLQQPLTSASSSSPKYFSESKTKAQTPAAEQYSNTNKKSALATTADASSKLNKAVRFEPHVIAMEIELEQRKLLQQQLSGVSAATSGGAPSSPQLVNNNNVMTATINSNSSGSNNANGGKSNTGNHMHRHGSQHNGNKSTRQNQHQQHQQHYVHASSYLPVLYHSYHQQQHKYIRKGASGTVAGSGTSGKKNKSKKYKGFVARAIAKVKSKAAAAALVSSASTNKKGGGGGVDSSPTVYYPVGKQEKNNSSSKSEEVLQNYNANSAPSSVITYISPQPQAHEQPPVQQSLDESSAIALQQQYQKVPSITVSPSSEEVADSSLTSVDHQVHSETPLKKGILVKTNSQTQKGVGVGLTKIISESSSPHGNKPVAKYVITPAGRLKKNLHKINAKNLPSPKISSTSTRRMDGYLDENMDQGLYSFGPSESDERHPKGLPIPSSSFTLQTDEITPSSTSSSSSSFTSNLQESYELFHNQTLPDRVAHELSQNAGEEDKDNENIDDPHERCDSLDEDDEDSDNIDDEGPSPFKSFDESDFDEDEDADFVFYPTPKSSSSSNNFNISKQPLSNSASSSAKHLIDTDHHDHLNKAITTSIVTSTTDAHAPFGSNINETTTKGNNGNNNHHHQYSDSTSDRAKSNNVMKKGKSKTEPKMVVGIPTYRSPNSTRAPHHQHPINSSHHGKSQTSIPNANPTISLVAQENVKHKFKEPHPLQHHQLNQEVLLHQEEFTSKVSANENINDLDNAISSQPMHKDSSRVHTKLSSEDVSLHERKGLLLSQQPQHHHNTQEVGAGGKPLQQHIKNENQVDVDVDEELLLLQSHPQPFVPFNDKRSISKGRHESQADAVIHRNSTSLRACEHEHEKNVDHHVHHDEDTLQKDVKNASAATTTSTGGVPMSLNGAESCKERVDDDDDNDNPHDAKPNGKGFLQSLSTSERIASATTKENSTGNTNNVVVAHNKSNSTKPKKTIPSLSKNDIDEYEGRLTDLTTTITRSSSSSNTNSNNGQQLEGLEEKLEEVEEEEKEEGLHQCCSSSASAKYLKEDDDKKAPTHSNSNNVGGEQKLNSSGESSQARTSSTSTSSSWASKNVEKKNHKSVTTTKNFHQEQAQHLKDKKDKDVERLARLELVKKQQNLISKDFETLLSTQSVENENDCEGSGIGSNSISTTSSSPQPNSLETQFGNDQSFLSESEISSVGKSPSPSPRFKSRSKNKISKGGGGRLVPKFKTGSKVAGGECDSGSEEEGISRSHLLNAHQTQSQVVGRQSQSKSREIAEEEEEDSPLFSPDSGPFGMSMLPPQQQQHSATSSTSLPSGSGSSDVNNFIGKFKSRVLLNSDDLEDDEELAQQVADAIHNNKGLRNNSDIQRVPSVKRNITTVEISGDVGIVSSGGGDVHNLQNVVNTGGSGGGGSGSSSHSAVSRQTSLSNDHLQSSGLSLILQPTSIDLNTSSSDEDDSIEKPIEPQIRTKLINNEVDNQHHLIGEEELLEVGSSVSANESSGDNDTEKTTTSDDNSSDWQSESTNTVIFRGNPKIKNGDYPTNTNSDTDIDPCPPSMYGNSNSYLDPEIQINNITIGDDYPAYHQSNHNNGNDVTSTSSNTSPPELSNKSSNAKVSVGYKATKVSKVSTDLIIGIKKSSADNDSSSGSSQSNNSNVKVGSKRKFDKNNDVSSSSSSSSSSSTVDSSEELGKSNETLTDINEVTTQDHVVLVQLPPSPEDQEHLELEMVMQGDTKVVNGNSSRLYVPSGNSNKSPHQRRESPEGQEQEVPDHSSSEKDNKPRAKPPISEKPSGKVVDATLCDMKMEEGGDGEGGGGGDGNNGKSKKNGKSSSSKGSISKERIVQSVLSQIPNRSSPDGADADKSDRDATPEPEVESPTPGGVIDSFDVTSDEDSWVEEILFEDEDETSFEEAVKKLPPPLDLTLHTIVEESCEESEAENSGNFYQPSTSGIGGSQKNHSLSQSDSNANELEKYFNFGIYNDHGSSAKNSLPNEESEFSDTFSESSFSLQEEDFDNGTEGLLDPAELASTRLEKYFYNLGVPQSMMNPMSSTMNQHADSDSVGSESDSDNSVLEKRKKVLKHHRRSADFEEEFGDKVSDEEDSFVFGQDGFDTIKKTARKTKKSGSEGSISNDSTLQQSNQSSNDNADTSGDPSSVFENKSPKTLKKSDSSDSSKTSPSPSNNEKPVIKVNRSNSFTWSSDEEVNIMMSKLRQLIKNLIKSKAEAGSAQSSGVGGEAAQSSTSEVGGESRGSISKDKQLVYLENELIRLMKTDNLKNIVEYLSSEESDVDDVYKFIKVVNSSGSTPVDLSDLGDLGDLDIDDPNLLENLQSTMQLQEHVPGSPKSSPALLAKVMHHIGNRLNMWMKDEGNLEDDNNDDSATIKCAPSVSSDLNEDRFSWKGSFESALAAKRQSVGSTDSISSSDYGPDKSMLRSSSLHHLTTSQPIEENREEEEPSSSLPRMTNLCNSLPRLNQPANPAISRAHSLVMTAKSEQPPGTETYPISISGPVKSARYRPPGFQPSMKAKRIDTEEKASPAILSQSTPVLTQDPAMLKNRSDSMGSIFHDVKPLISVKGQVEFGLQYNYKLACLEVKVVGCRDLAAADSKRNRSDPYVKAYLLPDKSKAGKRKTKTKKNTLSPAFDEILKFPLTLSDLQNRTLWLSVWHSDMFGKNEFLGEVLVNLKDRVFDDPNPGWWDLQEMSGQMEDMPKGDVVIALKWQPKTDSTGNLSVLVKEAKNLVPVKNGSPSTFVKCENSLSNS</sequence>
<feature type="compositionally biased region" description="Low complexity" evidence="1">
    <location>
        <begin position="3420"/>
        <end position="3429"/>
    </location>
</feature>
<feature type="compositionally biased region" description="Low complexity" evidence="1">
    <location>
        <begin position="3064"/>
        <end position="3081"/>
    </location>
</feature>
<feature type="compositionally biased region" description="Polar residues" evidence="1">
    <location>
        <begin position="2103"/>
        <end position="2116"/>
    </location>
</feature>
<feature type="compositionally biased region" description="Basic and acidic residues" evidence="1">
    <location>
        <begin position="2467"/>
        <end position="2476"/>
    </location>
</feature>
<feature type="compositionally biased region" description="Basic and acidic residues" evidence="1">
    <location>
        <begin position="3282"/>
        <end position="3291"/>
    </location>
</feature>
<feature type="region of interest" description="Disordered" evidence="1">
    <location>
        <begin position="307"/>
        <end position="363"/>
    </location>
</feature>
<feature type="compositionally biased region" description="Basic and acidic residues" evidence="1">
    <location>
        <begin position="1927"/>
        <end position="1939"/>
    </location>
</feature>
<feature type="compositionally biased region" description="Low complexity" evidence="1">
    <location>
        <begin position="2417"/>
        <end position="2432"/>
    </location>
</feature>
<feature type="compositionally biased region" description="Polar residues" evidence="1">
    <location>
        <begin position="419"/>
        <end position="429"/>
    </location>
</feature>
<evidence type="ECO:0000256" key="1">
    <source>
        <dbReference type="SAM" id="MobiDB-lite"/>
    </source>
</evidence>
<dbReference type="PROSITE" id="PS50004">
    <property type="entry name" value="C2"/>
    <property type="match status" value="1"/>
</dbReference>
<dbReference type="CDD" id="cd15747">
    <property type="entry name" value="FYVE_Slp3_4_5"/>
    <property type="match status" value="1"/>
</dbReference>
<feature type="compositionally biased region" description="Gly residues" evidence="1">
    <location>
        <begin position="3233"/>
        <end position="3242"/>
    </location>
</feature>
<feature type="compositionally biased region" description="Polar residues" evidence="1">
    <location>
        <begin position="521"/>
        <end position="547"/>
    </location>
</feature>
<proteinExistence type="predicted"/>
<feature type="compositionally biased region" description="Low complexity" evidence="1">
    <location>
        <begin position="1439"/>
        <end position="1450"/>
    </location>
</feature>
<feature type="region of interest" description="Disordered" evidence="1">
    <location>
        <begin position="1156"/>
        <end position="1178"/>
    </location>
</feature>
<feature type="region of interest" description="Disordered" evidence="1">
    <location>
        <begin position="3160"/>
        <end position="3311"/>
    </location>
</feature>
<dbReference type="InterPro" id="IPR013083">
    <property type="entry name" value="Znf_RING/FYVE/PHD"/>
</dbReference>
<feature type="compositionally biased region" description="Polar residues" evidence="1">
    <location>
        <begin position="3007"/>
        <end position="3035"/>
    </location>
</feature>
<dbReference type="EMBL" id="CAXLJM020000043">
    <property type="protein sequence ID" value="CAL8110262.1"/>
    <property type="molecule type" value="Genomic_DNA"/>
</dbReference>
<feature type="compositionally biased region" description="Polar residues" evidence="1">
    <location>
        <begin position="3547"/>
        <end position="3579"/>
    </location>
</feature>
<dbReference type="SUPFAM" id="SSF49562">
    <property type="entry name" value="C2 domain (Calcium/lipid-binding domain, CaLB)"/>
    <property type="match status" value="1"/>
</dbReference>
<feature type="compositionally biased region" description="Polar residues" evidence="1">
    <location>
        <begin position="3363"/>
        <end position="3388"/>
    </location>
</feature>
<dbReference type="SUPFAM" id="SSF57903">
    <property type="entry name" value="FYVE/PHD zinc finger"/>
    <property type="match status" value="1"/>
</dbReference>
<feature type="compositionally biased region" description="Polar residues" evidence="1">
    <location>
        <begin position="2935"/>
        <end position="2950"/>
    </location>
</feature>
<feature type="region of interest" description="Disordered" evidence="1">
    <location>
        <begin position="2417"/>
        <end position="2544"/>
    </location>
</feature>
<feature type="region of interest" description="Disordered" evidence="1">
    <location>
        <begin position="2031"/>
        <end position="2077"/>
    </location>
</feature>
<feature type="compositionally biased region" description="Basic and acidic residues" evidence="1">
    <location>
        <begin position="866"/>
        <end position="880"/>
    </location>
</feature>
<feature type="region of interest" description="Disordered" evidence="1">
    <location>
        <begin position="1366"/>
        <end position="1401"/>
    </location>
</feature>
<feature type="compositionally biased region" description="Polar residues" evidence="1">
    <location>
        <begin position="838"/>
        <end position="847"/>
    </location>
</feature>
<feature type="domain" description="C2" evidence="2">
    <location>
        <begin position="3994"/>
        <end position="4116"/>
    </location>
</feature>
<dbReference type="Gene3D" id="3.30.40.10">
    <property type="entry name" value="Zinc/RING finger domain, C3HC4 (zinc finger)"/>
    <property type="match status" value="1"/>
</dbReference>
<feature type="compositionally biased region" description="Polar residues" evidence="1">
    <location>
        <begin position="1107"/>
        <end position="1117"/>
    </location>
</feature>
<feature type="compositionally biased region" description="Polar residues" evidence="1">
    <location>
        <begin position="1312"/>
        <end position="1325"/>
    </location>
</feature>
<feature type="region of interest" description="Disordered" evidence="1">
    <location>
        <begin position="838"/>
        <end position="882"/>
    </location>
</feature>
<feature type="compositionally biased region" description="Basic residues" evidence="1">
    <location>
        <begin position="3496"/>
        <end position="3506"/>
    </location>
</feature>
<evidence type="ECO:0000313" key="4">
    <source>
        <dbReference type="Proteomes" id="UP001642540"/>
    </source>
</evidence>
<feature type="compositionally biased region" description="Polar residues" evidence="1">
    <location>
        <begin position="3912"/>
        <end position="3924"/>
    </location>
</feature>
<dbReference type="InterPro" id="IPR035892">
    <property type="entry name" value="C2_domain_sf"/>
</dbReference>
<feature type="region of interest" description="Disordered" evidence="1">
    <location>
        <begin position="3912"/>
        <end position="3943"/>
    </location>
</feature>
<feature type="compositionally biased region" description="Basic and acidic residues" evidence="1">
    <location>
        <begin position="2257"/>
        <end position="2270"/>
    </location>
</feature>
<accession>A0ABP1QQJ3</accession>
<feature type="compositionally biased region" description="Acidic residues" evidence="1">
    <location>
        <begin position="1940"/>
        <end position="1954"/>
    </location>
</feature>
<feature type="compositionally biased region" description="Polar residues" evidence="1">
    <location>
        <begin position="186"/>
        <end position="200"/>
    </location>
</feature>
<feature type="region of interest" description="Disordered" evidence="1">
    <location>
        <begin position="472"/>
        <end position="491"/>
    </location>
</feature>
<feature type="compositionally biased region" description="Polar residues" evidence="1">
    <location>
        <begin position="3267"/>
        <end position="3277"/>
    </location>
</feature>
<feature type="compositionally biased region" description="Polar residues" evidence="1">
    <location>
        <begin position="854"/>
        <end position="865"/>
    </location>
</feature>
<keyword evidence="4" id="KW-1185">Reference proteome</keyword>
<dbReference type="InterPro" id="IPR000008">
    <property type="entry name" value="C2_dom"/>
</dbReference>
<feature type="region of interest" description="Disordered" evidence="1">
    <location>
        <begin position="2572"/>
        <end position="2746"/>
    </location>
</feature>
<feature type="compositionally biased region" description="Polar residues" evidence="1">
    <location>
        <begin position="2841"/>
        <end position="2852"/>
    </location>
</feature>
<dbReference type="Proteomes" id="UP001642540">
    <property type="component" value="Unassembled WGS sequence"/>
</dbReference>
<feature type="region of interest" description="Disordered" evidence="1">
    <location>
        <begin position="804"/>
        <end position="823"/>
    </location>
</feature>
<feature type="compositionally biased region" description="Basic and acidic residues" evidence="1">
    <location>
        <begin position="3191"/>
        <end position="3203"/>
    </location>
</feature>
<feature type="compositionally biased region" description="Basic and acidic residues" evidence="1">
    <location>
        <begin position="2530"/>
        <end position="2544"/>
    </location>
</feature>
<feature type="compositionally biased region" description="Polar residues" evidence="1">
    <location>
        <begin position="923"/>
        <end position="943"/>
    </location>
</feature>
<dbReference type="InterPro" id="IPR011011">
    <property type="entry name" value="Znf_FYVE_PHD"/>
</dbReference>
<evidence type="ECO:0000313" key="3">
    <source>
        <dbReference type="EMBL" id="CAL8110262.1"/>
    </source>
</evidence>
<evidence type="ECO:0000259" key="2">
    <source>
        <dbReference type="PROSITE" id="PS50004"/>
    </source>
</evidence>
<feature type="region of interest" description="Disordered" evidence="1">
    <location>
        <begin position="2310"/>
        <end position="2403"/>
    </location>
</feature>
<feature type="region of interest" description="Disordered" evidence="1">
    <location>
        <begin position="3406"/>
        <end position="3442"/>
    </location>
</feature>
<feature type="region of interest" description="Disordered" evidence="1">
    <location>
        <begin position="3831"/>
        <end position="3897"/>
    </location>
</feature>
<comment type="caution">
    <text evidence="3">The sequence shown here is derived from an EMBL/GenBank/DDBJ whole genome shotgun (WGS) entry which is preliminary data.</text>
</comment>
<feature type="region of interest" description="Disordered" evidence="1">
    <location>
        <begin position="403"/>
        <end position="453"/>
    </location>
</feature>
<feature type="compositionally biased region" description="Low complexity" evidence="1">
    <location>
        <begin position="676"/>
        <end position="687"/>
    </location>
</feature>
<feature type="region of interest" description="Disordered" evidence="1">
    <location>
        <begin position="905"/>
        <end position="953"/>
    </location>
</feature>
<organism evidence="3 4">
    <name type="scientific">Orchesella dallaii</name>
    <dbReference type="NCBI Taxonomy" id="48710"/>
    <lineage>
        <taxon>Eukaryota</taxon>
        <taxon>Metazoa</taxon>
        <taxon>Ecdysozoa</taxon>
        <taxon>Arthropoda</taxon>
        <taxon>Hexapoda</taxon>
        <taxon>Collembola</taxon>
        <taxon>Entomobryomorpha</taxon>
        <taxon>Entomobryoidea</taxon>
        <taxon>Orchesellidae</taxon>
        <taxon>Orchesellinae</taxon>
        <taxon>Orchesella</taxon>
    </lineage>
</organism>
<feature type="compositionally biased region" description="Low complexity" evidence="1">
    <location>
        <begin position="3092"/>
        <end position="3107"/>
    </location>
</feature>
<feature type="region of interest" description="Disordered" evidence="1">
    <location>
        <begin position="761"/>
        <end position="794"/>
    </location>
</feature>
<dbReference type="Pfam" id="PF00168">
    <property type="entry name" value="C2"/>
    <property type="match status" value="1"/>
</dbReference>
<feature type="compositionally biased region" description="Acidic residues" evidence="1">
    <location>
        <begin position="2442"/>
        <end position="2452"/>
    </location>
</feature>
<feature type="region of interest" description="Disordered" evidence="1">
    <location>
        <begin position="669"/>
        <end position="688"/>
    </location>
</feature>
<feature type="region of interest" description="Disordered" evidence="1">
    <location>
        <begin position="2915"/>
        <end position="2987"/>
    </location>
</feature>
<dbReference type="Gene3D" id="2.60.40.150">
    <property type="entry name" value="C2 domain"/>
    <property type="match status" value="1"/>
</dbReference>
<dbReference type="PANTHER" id="PTHR45716">
    <property type="entry name" value="BITESIZE, ISOFORM I"/>
    <property type="match status" value="1"/>
</dbReference>
<feature type="compositionally biased region" description="Low complexity" evidence="1">
    <location>
        <begin position="1160"/>
        <end position="1175"/>
    </location>
</feature>
<feature type="compositionally biased region" description="Low complexity" evidence="1">
    <location>
        <begin position="1982"/>
        <end position="1992"/>
    </location>
</feature>
<feature type="compositionally biased region" description="Low complexity" evidence="1">
    <location>
        <begin position="1326"/>
        <end position="1339"/>
    </location>
</feature>
<reference evidence="3 4" key="1">
    <citation type="submission" date="2024-08" db="EMBL/GenBank/DDBJ databases">
        <authorList>
            <person name="Cucini C."/>
            <person name="Frati F."/>
        </authorList>
    </citation>
    <scope>NUCLEOTIDE SEQUENCE [LARGE SCALE GENOMIC DNA]</scope>
</reference>
<feature type="region of interest" description="Disordered" evidence="1">
    <location>
        <begin position="1039"/>
        <end position="1064"/>
    </location>
</feature>
<feature type="compositionally biased region" description="Low complexity" evidence="1">
    <location>
        <begin position="572"/>
        <end position="590"/>
    </location>
</feature>
<feature type="region of interest" description="Disordered" evidence="1">
    <location>
        <begin position="1919"/>
        <end position="2004"/>
    </location>
</feature>
<protein>
    <recommendedName>
        <fullName evidence="2">C2 domain-containing protein</fullName>
    </recommendedName>
</protein>
<feature type="region of interest" description="Disordered" evidence="1">
    <location>
        <begin position="1085"/>
        <end position="1117"/>
    </location>
</feature>
<feature type="region of interest" description="Disordered" evidence="1">
    <location>
        <begin position="3647"/>
        <end position="3673"/>
    </location>
</feature>
<feature type="region of interest" description="Disordered" evidence="1">
    <location>
        <begin position="3353"/>
        <end position="3388"/>
    </location>
</feature>
<feature type="compositionally biased region" description="Low complexity" evidence="1">
    <location>
        <begin position="2587"/>
        <end position="2602"/>
    </location>
</feature>
<feature type="compositionally biased region" description="Polar residues" evidence="1">
    <location>
        <begin position="1993"/>
        <end position="2004"/>
    </location>
</feature>
<feature type="compositionally biased region" description="Polar residues" evidence="1">
    <location>
        <begin position="2603"/>
        <end position="2623"/>
    </location>
</feature>
<feature type="compositionally biased region" description="Low complexity" evidence="1">
    <location>
        <begin position="3855"/>
        <end position="3864"/>
    </location>
</feature>
<dbReference type="CDD" id="cd08521">
    <property type="entry name" value="C2A_SLP"/>
    <property type="match status" value="1"/>
</dbReference>
<feature type="compositionally biased region" description="Polar residues" evidence="1">
    <location>
        <begin position="987"/>
        <end position="1001"/>
    </location>
</feature>
<feature type="region of interest" description="Disordered" evidence="1">
    <location>
        <begin position="976"/>
        <end position="1001"/>
    </location>
</feature>
<feature type="compositionally biased region" description="Low complexity" evidence="1">
    <location>
        <begin position="3481"/>
        <end position="3492"/>
    </location>
</feature>
<feature type="region of interest" description="Disordered" evidence="1">
    <location>
        <begin position="1845"/>
        <end position="1893"/>
    </location>
</feature>
<dbReference type="PANTHER" id="PTHR45716:SF2">
    <property type="entry name" value="BITESIZE, ISOFORM I"/>
    <property type="match status" value="1"/>
</dbReference>
<feature type="compositionally biased region" description="Polar residues" evidence="1">
    <location>
        <begin position="2357"/>
        <end position="2391"/>
    </location>
</feature>
<feature type="region of interest" description="Disordered" evidence="1">
    <location>
        <begin position="520"/>
        <end position="598"/>
    </location>
</feature>
<dbReference type="SMART" id="SM00239">
    <property type="entry name" value="C2"/>
    <property type="match status" value="1"/>
</dbReference>
<gene>
    <name evidence="3" type="ORF">ODALV1_LOCUS14093</name>
</gene>
<feature type="compositionally biased region" description="Low complexity" evidence="1">
    <location>
        <begin position="338"/>
        <end position="349"/>
    </location>
</feature>
<feature type="region of interest" description="Disordered" evidence="1">
    <location>
        <begin position="3468"/>
        <end position="3523"/>
    </location>
</feature>
<feature type="region of interest" description="Disordered" evidence="1">
    <location>
        <begin position="2822"/>
        <end position="2852"/>
    </location>
</feature>
<feature type="compositionally biased region" description="Polar residues" evidence="1">
    <location>
        <begin position="308"/>
        <end position="327"/>
    </location>
</feature>
<feature type="compositionally biased region" description="Low complexity" evidence="1">
    <location>
        <begin position="1538"/>
        <end position="1556"/>
    </location>
</feature>
<feature type="region of interest" description="Disordered" evidence="1">
    <location>
        <begin position="2090"/>
        <end position="2116"/>
    </location>
</feature>
<feature type="compositionally biased region" description="Polar residues" evidence="1">
    <location>
        <begin position="807"/>
        <end position="818"/>
    </location>
</feature>
<feature type="compositionally biased region" description="Low complexity" evidence="1">
    <location>
        <begin position="1260"/>
        <end position="1269"/>
    </location>
</feature>
<feature type="compositionally biased region" description="Low complexity" evidence="1">
    <location>
        <begin position="2493"/>
        <end position="2513"/>
    </location>
</feature>
<feature type="compositionally biased region" description="Polar residues" evidence="1">
    <location>
        <begin position="1869"/>
        <end position="1882"/>
    </location>
</feature>
<feature type="compositionally biased region" description="Polar residues" evidence="1">
    <location>
        <begin position="2680"/>
        <end position="2694"/>
    </location>
</feature>
<feature type="region of interest" description="Disordered" evidence="1">
    <location>
        <begin position="1535"/>
        <end position="1583"/>
    </location>
</feature>
<feature type="compositionally biased region" description="Polar residues" evidence="1">
    <location>
        <begin position="3468"/>
        <end position="3477"/>
    </location>
</feature>
<feature type="region of interest" description="Disordered" evidence="1">
    <location>
        <begin position="3538"/>
        <end position="3609"/>
    </location>
</feature>
<feature type="compositionally biased region" description="Acidic residues" evidence="1">
    <location>
        <begin position="3510"/>
        <end position="3523"/>
    </location>
</feature>
<feature type="region of interest" description="Disordered" evidence="1">
    <location>
        <begin position="1653"/>
        <end position="1688"/>
    </location>
</feature>
<feature type="compositionally biased region" description="Polar residues" evidence="1">
    <location>
        <begin position="3877"/>
        <end position="3897"/>
    </location>
</feature>
<feature type="region of interest" description="Disordered" evidence="1">
    <location>
        <begin position="3003"/>
        <end position="3035"/>
    </location>
</feature>
<feature type="compositionally biased region" description="Polar residues" evidence="1">
    <location>
        <begin position="3160"/>
        <end position="3176"/>
    </location>
</feature>
<feature type="compositionally biased region" description="Low complexity" evidence="1">
    <location>
        <begin position="1239"/>
        <end position="1249"/>
    </location>
</feature>
<feature type="region of interest" description="Disordered" evidence="1">
    <location>
        <begin position="1195"/>
        <end position="1339"/>
    </location>
</feature>
<feature type="compositionally biased region" description="Acidic residues" evidence="1">
    <location>
        <begin position="1963"/>
        <end position="1973"/>
    </location>
</feature>
<name>A0ABP1QQJ3_9HEXA</name>
<feature type="compositionally biased region" description="Polar residues" evidence="1">
    <location>
        <begin position="562"/>
        <end position="571"/>
    </location>
</feature>
<feature type="compositionally biased region" description="Low complexity" evidence="1">
    <location>
        <begin position="977"/>
        <end position="986"/>
    </location>
</feature>
<feature type="compositionally biased region" description="Polar residues" evidence="1">
    <location>
        <begin position="2478"/>
        <end position="2492"/>
    </location>
</feature>
<feature type="compositionally biased region" description="Low complexity" evidence="1">
    <location>
        <begin position="3834"/>
        <end position="3844"/>
    </location>
</feature>
<feature type="region of interest" description="Disordered" evidence="1">
    <location>
        <begin position="1430"/>
        <end position="1468"/>
    </location>
</feature>
<feature type="region of interest" description="Disordered" evidence="1">
    <location>
        <begin position="3061"/>
        <end position="3113"/>
    </location>
</feature>
<feature type="region of interest" description="Disordered" evidence="1">
    <location>
        <begin position="2251"/>
        <end position="2276"/>
    </location>
</feature>